<dbReference type="PROSITE" id="PS00080">
    <property type="entry name" value="MULTICOPPER_OXIDASE2"/>
    <property type="match status" value="1"/>
</dbReference>
<evidence type="ECO:0000259" key="5">
    <source>
        <dbReference type="Pfam" id="PF07731"/>
    </source>
</evidence>
<keyword evidence="1" id="KW-0479">Metal-binding</keyword>
<dbReference type="InterPro" id="IPR033138">
    <property type="entry name" value="Cu_oxidase_CS"/>
</dbReference>
<dbReference type="InterPro" id="IPR001117">
    <property type="entry name" value="Cu-oxidase_2nd"/>
</dbReference>
<dbReference type="Gene3D" id="2.60.40.420">
    <property type="entry name" value="Cupredoxins - blue copper proteins"/>
    <property type="match status" value="3"/>
</dbReference>
<dbReference type="PANTHER" id="PTHR11709:SF394">
    <property type="entry name" value="FI03373P-RELATED"/>
    <property type="match status" value="1"/>
</dbReference>
<dbReference type="InterPro" id="IPR045087">
    <property type="entry name" value="Cu-oxidase_fam"/>
</dbReference>
<dbReference type="InterPro" id="IPR011707">
    <property type="entry name" value="Cu-oxidase-like_N"/>
</dbReference>
<feature type="domain" description="Plastocyanin-like" evidence="6">
    <location>
        <begin position="39"/>
        <end position="150"/>
    </location>
</feature>
<evidence type="ECO:0000313" key="8">
    <source>
        <dbReference type="Proteomes" id="UP001497527"/>
    </source>
</evidence>
<sequence length="746" mass="84691">MKSVVLNLIAFLFVINIIAQEKIIPEISGNTVTYRITIDEKMVNFTGKEVEAMAVNNSIPAPTLTFTEGQNAVIYVTNNMKVETSVHWHGLILPNFQDGVPYLNSPPILPGKTHKFEFPLTHSGTYWYHSHTGLQEQRGVYGAIMIKPKKQKLDYDYDLTLVLSDWTDEKPYSVLKNLKRNNEWYAIKRKTNVSLANAIANNALGAQLKLWSKRMPGVDISDVAFDAFLINGKPAPTYPQFKAGDKVRIRMVNSSAATYFWITIGGKQMLIASDGVDVVPVHRDKVLHAIAETYDYIVTIPESGAVEVRATAQDGSGFTSAILGSGTIEKAKVLPPVDYIKMLKQMGNMKMGGSMKMDEKMSMKKEMEMEEMLMHKKDSMPKMKMNDKHQHHKMDMMKSDSTKMKGMNMQMNKEFSYDYLKSPVKTTIHSELPTNEITLNLTGNMLRYVWSLNGKVLSEVDKIKIKRGEKARITLNNKTMMHHPMHLHGHFFRVVNANGEYSPLKHTVNVPPMGSVTIEFDANETGDWFFHCHILYHAKAGMARIFSYGDPRDPRMANYPLKQLTKADQKIYTWGETTVASHMASLELVATNTYNQFNVDAQYGWNKNVEIGADYERYLGTFFRAYIGIEAENEVEDSLDEITTVGRAGVRWLLPFFIDSDLGIDTQLRPQIQFSTAIPIFNRVELQGMWQMQADFGWKNDLPADTNWEREYIWSVGAEYILGQYFSLSASYDNRFGAGGGLTVRF</sequence>
<dbReference type="Pfam" id="PF07732">
    <property type="entry name" value="Cu-oxidase_3"/>
    <property type="match status" value="1"/>
</dbReference>
<dbReference type="Pfam" id="PF07731">
    <property type="entry name" value="Cu-oxidase_2"/>
    <property type="match status" value="1"/>
</dbReference>
<evidence type="ECO:0000256" key="3">
    <source>
        <dbReference type="ARBA" id="ARBA00023008"/>
    </source>
</evidence>
<protein>
    <submittedName>
        <fullName evidence="7">Copper oxidase</fullName>
    </submittedName>
</protein>
<evidence type="ECO:0000256" key="2">
    <source>
        <dbReference type="ARBA" id="ARBA00023002"/>
    </source>
</evidence>
<comment type="caution">
    <text evidence="7">The sequence shown here is derived from an EMBL/GenBank/DDBJ whole genome shotgun (WGS) entry which is preliminary data.</text>
</comment>
<feature type="domain" description="Plastocyanin-like" evidence="4">
    <location>
        <begin position="208"/>
        <end position="302"/>
    </location>
</feature>
<keyword evidence="8" id="KW-1185">Reference proteome</keyword>
<dbReference type="EMBL" id="CAXJIO010000015">
    <property type="protein sequence ID" value="CAL2104127.1"/>
    <property type="molecule type" value="Genomic_DNA"/>
</dbReference>
<dbReference type="InterPro" id="IPR002355">
    <property type="entry name" value="Cu_oxidase_Cu_BS"/>
</dbReference>
<dbReference type="InterPro" id="IPR034279">
    <property type="entry name" value="CuRO_3_CopA"/>
</dbReference>
<dbReference type="CDD" id="cd13896">
    <property type="entry name" value="CuRO_3_CopA"/>
    <property type="match status" value="1"/>
</dbReference>
<dbReference type="PROSITE" id="PS00079">
    <property type="entry name" value="MULTICOPPER_OXIDASE1"/>
    <property type="match status" value="1"/>
</dbReference>
<dbReference type="RefSeq" id="WP_348718386.1">
    <property type="nucleotide sequence ID" value="NZ_CAXJIO010000015.1"/>
</dbReference>
<dbReference type="Pfam" id="PF00394">
    <property type="entry name" value="Cu-oxidase"/>
    <property type="match status" value="1"/>
</dbReference>
<keyword evidence="3" id="KW-0186">Copper</keyword>
<gene>
    <name evidence="7" type="ORF">T190423A01A_60064</name>
</gene>
<dbReference type="PANTHER" id="PTHR11709">
    <property type="entry name" value="MULTI-COPPER OXIDASE"/>
    <property type="match status" value="1"/>
</dbReference>
<organism evidence="7 8">
    <name type="scientific">Tenacibaculum polynesiense</name>
    <dbReference type="NCBI Taxonomy" id="3137857"/>
    <lineage>
        <taxon>Bacteria</taxon>
        <taxon>Pseudomonadati</taxon>
        <taxon>Bacteroidota</taxon>
        <taxon>Flavobacteriia</taxon>
        <taxon>Flavobacteriales</taxon>
        <taxon>Flavobacteriaceae</taxon>
        <taxon>Tenacibaculum</taxon>
    </lineage>
</organism>
<feature type="domain" description="Plastocyanin-like" evidence="5">
    <location>
        <begin position="433"/>
        <end position="547"/>
    </location>
</feature>
<accession>A0ABM9PES4</accession>
<evidence type="ECO:0000259" key="4">
    <source>
        <dbReference type="Pfam" id="PF00394"/>
    </source>
</evidence>
<dbReference type="Proteomes" id="UP001497527">
    <property type="component" value="Unassembled WGS sequence"/>
</dbReference>
<evidence type="ECO:0000256" key="1">
    <source>
        <dbReference type="ARBA" id="ARBA00022723"/>
    </source>
</evidence>
<dbReference type="InterPro" id="IPR008972">
    <property type="entry name" value="Cupredoxin"/>
</dbReference>
<evidence type="ECO:0000259" key="6">
    <source>
        <dbReference type="Pfam" id="PF07732"/>
    </source>
</evidence>
<dbReference type="SUPFAM" id="SSF49503">
    <property type="entry name" value="Cupredoxins"/>
    <property type="match status" value="3"/>
</dbReference>
<evidence type="ECO:0000313" key="7">
    <source>
        <dbReference type="EMBL" id="CAL2104127.1"/>
    </source>
</evidence>
<proteinExistence type="predicted"/>
<dbReference type="InterPro" id="IPR011706">
    <property type="entry name" value="Cu-oxidase_C"/>
</dbReference>
<keyword evidence="2" id="KW-0560">Oxidoreductase</keyword>
<reference evidence="7 8" key="1">
    <citation type="submission" date="2024-05" db="EMBL/GenBank/DDBJ databases">
        <authorList>
            <person name="Duchaud E."/>
        </authorList>
    </citation>
    <scope>NUCLEOTIDE SEQUENCE [LARGE SCALE GENOMIC DNA]</scope>
    <source>
        <strain evidence="7">Ena-SAMPLE-TAB-13-05-2024-13:56:06:370-140308</strain>
    </source>
</reference>
<name>A0ABM9PES4_9FLAO</name>